<name>A0A1Y5P4V4_9MYCO</name>
<evidence type="ECO:0000256" key="1">
    <source>
        <dbReference type="SAM" id="MobiDB-lite"/>
    </source>
</evidence>
<sequence>MTTDHSSEPFVDSSPHFPILDSDRTEANDELNRLGLLHDQVTVSVTRPDWPVWS</sequence>
<reference evidence="2" key="1">
    <citation type="submission" date="2016-03" db="EMBL/GenBank/DDBJ databases">
        <authorList>
            <person name="Ploux O."/>
        </authorList>
    </citation>
    <scope>NUCLEOTIDE SEQUENCE</scope>
    <source>
        <strain evidence="2">UC10</strain>
    </source>
</reference>
<organism evidence="2">
    <name type="scientific">uncultured Mycobacterium sp</name>
    <dbReference type="NCBI Taxonomy" id="171292"/>
    <lineage>
        <taxon>Bacteria</taxon>
        <taxon>Bacillati</taxon>
        <taxon>Actinomycetota</taxon>
        <taxon>Actinomycetes</taxon>
        <taxon>Mycobacteriales</taxon>
        <taxon>Mycobacteriaceae</taxon>
        <taxon>Mycobacterium</taxon>
        <taxon>environmental samples</taxon>
    </lineage>
</organism>
<gene>
    <name evidence="2" type="ORF">MHPYR_180002</name>
</gene>
<evidence type="ECO:0000313" key="2">
    <source>
        <dbReference type="EMBL" id="SBS73702.1"/>
    </source>
</evidence>
<accession>A0A1Y5P4V4</accession>
<proteinExistence type="predicted"/>
<dbReference type="EMBL" id="FLQS01000010">
    <property type="protein sequence ID" value="SBS73702.1"/>
    <property type="molecule type" value="Genomic_DNA"/>
</dbReference>
<dbReference type="AlphaFoldDB" id="A0A1Y5P4V4"/>
<feature type="region of interest" description="Disordered" evidence="1">
    <location>
        <begin position="1"/>
        <end position="22"/>
    </location>
</feature>
<protein>
    <submittedName>
        <fullName evidence="2">Uncharacterized protein</fullName>
    </submittedName>
</protein>